<sequence length="650" mass="71826">MTFQISAISIYNKEGEIRTVPFQTGALNIITGDARRGKSAILTIVDYCLGSEGFVIRGAALRNFVHIFALTVVNGDQQLFVARPAPTGKAANSTTLCIVSQSHGAPPPAITELTFSMPLEIAKKVLSRFTGIDPSVQLPVARSVRQLSPSIRHGLFFCLQEQNEVANQNLLFHGQTEEYHRPALRAMLPYFLGAVDPERAQREHQLKLLRRQLAEAQEFLEAARPFRHASGTAAALFAEAVEANLLDPAPSGRLLSHDEIVARLRLVTEPTVPATGSAAAEDPLSELNAARRDLRQAYAQTRVRISNLKTIAREKDDFLGQVREQHARLATLGLLPLARPEMPPQQGLCPVCGSHAPDAGQATQIMRQDLERLDAEMTTIGEATPDINARITEEEEVLADLRSALARNQEEIEVFSAGQRASAQNDSQHRAAVVQGRISLFLDTMTRHTQAPPVVDRREELTVQIAELEDQLANTVQEDLLSSHLSLVNQKIQAKATALELEHHDEPIRLDPQALTLIADTRPRPTKMSEMGSGQNYLGYHIATMLSLHEWFAEIHSPVPRFLILDQPSQAGFPDETRDGGFGTARATLLNLYKTIQASVEALRGGFQVIVVEHADLDDEPFRSAVRARWRRSNGEALVPEHWITYDTDK</sequence>
<evidence type="ECO:0008006" key="3">
    <source>
        <dbReference type="Google" id="ProtNLM"/>
    </source>
</evidence>
<evidence type="ECO:0000313" key="2">
    <source>
        <dbReference type="Proteomes" id="UP000053669"/>
    </source>
</evidence>
<name>A0A101RK21_9ACTN</name>
<comment type="caution">
    <text evidence="1">The sequence shown here is derived from an EMBL/GenBank/DDBJ whole genome shotgun (WGS) entry which is preliminary data.</text>
</comment>
<dbReference type="Pfam" id="PF12532">
    <property type="entry name" value="DUF3732"/>
    <property type="match status" value="1"/>
</dbReference>
<dbReference type="Proteomes" id="UP000053669">
    <property type="component" value="Unassembled WGS sequence"/>
</dbReference>
<reference evidence="1 2" key="1">
    <citation type="submission" date="2015-10" db="EMBL/GenBank/DDBJ databases">
        <title>Draft genome sequence of Streptomyces canus DSM 40017, type strain for the species Streptomyces canus.</title>
        <authorList>
            <person name="Ruckert C."/>
            <person name="Winkler A."/>
            <person name="Kalinowski J."/>
            <person name="Kampfer P."/>
            <person name="Glaeser S."/>
        </authorList>
    </citation>
    <scope>NUCLEOTIDE SEQUENCE [LARGE SCALE GENOMIC DNA]</scope>
    <source>
        <strain evidence="1 2">DSM 40017</strain>
    </source>
</reference>
<protein>
    <recommendedName>
        <fullName evidence="3">Rad50/SbcC-type AAA domain-containing protein</fullName>
    </recommendedName>
</protein>
<dbReference type="InterPro" id="IPR022205">
    <property type="entry name" value="DUF3732"/>
</dbReference>
<dbReference type="AlphaFoldDB" id="A0A101RK21"/>
<proteinExistence type="predicted"/>
<accession>A0A101RK21</accession>
<gene>
    <name evidence="1" type="ORF">AQJ46_49655</name>
</gene>
<dbReference type="STRING" id="58343.AQJ46_49655"/>
<dbReference type="EMBL" id="LMWU01000082">
    <property type="protein sequence ID" value="KUN54914.1"/>
    <property type="molecule type" value="Genomic_DNA"/>
</dbReference>
<organism evidence="1 2">
    <name type="scientific">Streptomyces canus</name>
    <dbReference type="NCBI Taxonomy" id="58343"/>
    <lineage>
        <taxon>Bacteria</taxon>
        <taxon>Bacillati</taxon>
        <taxon>Actinomycetota</taxon>
        <taxon>Actinomycetes</taxon>
        <taxon>Kitasatosporales</taxon>
        <taxon>Streptomycetaceae</taxon>
        <taxon>Streptomyces</taxon>
        <taxon>Streptomyces aurantiacus group</taxon>
    </lineage>
</organism>
<dbReference type="RefSeq" id="WP_059211962.1">
    <property type="nucleotide sequence ID" value="NZ_KQ948690.1"/>
</dbReference>
<evidence type="ECO:0000313" key="1">
    <source>
        <dbReference type="EMBL" id="KUN54914.1"/>
    </source>
</evidence>